<dbReference type="EMBL" id="CAEY01000461">
    <property type="status" value="NOT_ANNOTATED_CDS"/>
    <property type="molecule type" value="Genomic_DNA"/>
</dbReference>
<dbReference type="InterPro" id="IPR027094">
    <property type="entry name" value="Mitofusin_fam"/>
</dbReference>
<keyword evidence="4" id="KW-1000">Mitochondrion outer membrane</keyword>
<reference evidence="15" key="2">
    <citation type="submission" date="2015-06" db="UniProtKB">
        <authorList>
            <consortium name="EnsemblMetazoa"/>
        </authorList>
    </citation>
    <scope>IDENTIFICATION</scope>
</reference>
<dbReference type="GO" id="GO:0005525">
    <property type="term" value="F:GTP binding"/>
    <property type="evidence" value="ECO:0007669"/>
    <property type="project" value="UniProtKB-KW"/>
</dbReference>
<feature type="domain" description="Dynamin-type G" evidence="14">
    <location>
        <begin position="97"/>
        <end position="344"/>
    </location>
</feature>
<proteinExistence type="predicted"/>
<protein>
    <recommendedName>
        <fullName evidence="14">Dynamin-type G domain-containing protein</fullName>
    </recommendedName>
</protein>
<evidence type="ECO:0000256" key="12">
    <source>
        <dbReference type="SAM" id="Coils"/>
    </source>
</evidence>
<sequence length="763" mass="87318">MANLLRNSLMVDTNHCLKSNGTNLGVVSGVIEPIDSPLKIFVLAKRKINNIFVAIESYVEESKIFLEACREDVLEADAFNKVVNLAERVSNIREVLRRDHMKVAFFGRTSNGKSTVINSVLGRKILPSGMGHTTNCFLQVEGSDTDEAYLVLENAPDEKLNVESVSHLANALNSEKLGDATLVRIFWPKNKCSLLRDDVVLVDSPGIDVSPNLDEWIDKHCLDADLFVLVSNAESTLMRTEKAFFHKVSEKISKPNIFILNNRWDAAASEPENLDRVRKQHTDRSISFLADELKVVSRSEAPERVFFISAKEVLIWRTQESPDSITPTFPEGFQHRYFEFENFERKFEECLSKSSIKTKFDQHARRGNSIIVDLSHLLDTINKNATNLRIKKSSDRKEESNRLEMTNQKMQMLTNEVKHKIIYIVEQTEQKVNLALKEEIRRLSLLVSDFERPFSDDPNYVQTYKKELHSHVEKGLDSNMRARLSTELSCCVESAQKEMIERVTQLIPEEQAKRIDFLTFRSRQSFEILYRINCESLCADFQEDLEFRFSFGVLSMIRRFRSGNFFSKGNSIPRSVPSTAPQTPSNDYKSIHHNSSISADADLLPIIEKISFLSGTQSQTTIGALALGGFMVRTIGWRVIAVTLGVYTFLYFYERFTWTNKAKEKAFKKQYVNHATRKLKLIVDLTSANCSHQVQQELTATFARLCHMIDSNMKDIQQEINKLDAEIRQLEEIANSSRTLKNKASFLSTELDNFNEVYLNDET</sequence>
<reference evidence="16" key="1">
    <citation type="submission" date="2011-08" db="EMBL/GenBank/DDBJ databases">
        <authorList>
            <person name="Rombauts S."/>
        </authorList>
    </citation>
    <scope>NUCLEOTIDE SEQUENCE</scope>
    <source>
        <strain evidence="16">London</strain>
    </source>
</reference>
<dbReference type="HOGENOM" id="CLU_021212_1_0_1"/>
<dbReference type="KEGG" id="tut:107361953"/>
<dbReference type="InterPro" id="IPR045063">
    <property type="entry name" value="Dynamin_N"/>
</dbReference>
<dbReference type="FunFam" id="3.40.50.300:FF:000214">
    <property type="entry name" value="Mitofusin 2"/>
    <property type="match status" value="1"/>
</dbReference>
<keyword evidence="8" id="KW-0496">Mitochondrion</keyword>
<evidence type="ECO:0000256" key="8">
    <source>
        <dbReference type="ARBA" id="ARBA00023128"/>
    </source>
</evidence>
<keyword evidence="10 13" id="KW-0472">Membrane</keyword>
<dbReference type="GO" id="GO:0008053">
    <property type="term" value="P:mitochondrial fusion"/>
    <property type="evidence" value="ECO:0007669"/>
    <property type="project" value="InterPro"/>
</dbReference>
<dbReference type="OrthoDB" id="6256226at2759"/>
<feature type="coiled-coil region" evidence="12">
    <location>
        <begin position="706"/>
        <end position="740"/>
    </location>
</feature>
<dbReference type="PROSITE" id="PS51718">
    <property type="entry name" value="G_DYNAMIN_2"/>
    <property type="match status" value="1"/>
</dbReference>
<dbReference type="SUPFAM" id="SSF52540">
    <property type="entry name" value="P-loop containing nucleoside triphosphate hydrolases"/>
    <property type="match status" value="1"/>
</dbReference>
<dbReference type="eggNOG" id="KOG0448">
    <property type="taxonomic scope" value="Eukaryota"/>
</dbReference>
<evidence type="ECO:0000256" key="9">
    <source>
        <dbReference type="ARBA" id="ARBA00023134"/>
    </source>
</evidence>
<dbReference type="PANTHER" id="PTHR10465:SF3">
    <property type="entry name" value="TRANSMEMBRANE GTPASE MARF-RELATED"/>
    <property type="match status" value="1"/>
</dbReference>
<dbReference type="GO" id="GO:0051646">
    <property type="term" value="P:mitochondrion localization"/>
    <property type="evidence" value="ECO:0007669"/>
    <property type="project" value="TreeGrafter"/>
</dbReference>
<dbReference type="GO" id="GO:0003924">
    <property type="term" value="F:GTPase activity"/>
    <property type="evidence" value="ECO:0007669"/>
    <property type="project" value="InterPro"/>
</dbReference>
<evidence type="ECO:0000256" key="13">
    <source>
        <dbReference type="SAM" id="Phobius"/>
    </source>
</evidence>
<evidence type="ECO:0000256" key="1">
    <source>
        <dbReference type="ARBA" id="ARBA00004374"/>
    </source>
</evidence>
<keyword evidence="7 12" id="KW-0175">Coiled coil</keyword>
<dbReference type="Pfam" id="PF00350">
    <property type="entry name" value="Dynamin_N"/>
    <property type="match status" value="1"/>
</dbReference>
<organism evidence="15 16">
    <name type="scientific">Tetranychus urticae</name>
    <name type="common">Two-spotted spider mite</name>
    <dbReference type="NCBI Taxonomy" id="32264"/>
    <lineage>
        <taxon>Eukaryota</taxon>
        <taxon>Metazoa</taxon>
        <taxon>Ecdysozoa</taxon>
        <taxon>Arthropoda</taxon>
        <taxon>Chelicerata</taxon>
        <taxon>Arachnida</taxon>
        <taxon>Acari</taxon>
        <taxon>Acariformes</taxon>
        <taxon>Trombidiformes</taxon>
        <taxon>Prostigmata</taxon>
        <taxon>Eleutherengona</taxon>
        <taxon>Raphignathae</taxon>
        <taxon>Tetranychoidea</taxon>
        <taxon>Tetranychidae</taxon>
        <taxon>Tetranychus</taxon>
    </lineage>
</organism>
<dbReference type="Proteomes" id="UP000015104">
    <property type="component" value="Unassembled WGS sequence"/>
</dbReference>
<name>T1JSH9_TETUR</name>
<dbReference type="CDD" id="cd09912">
    <property type="entry name" value="DLP_2"/>
    <property type="match status" value="1"/>
</dbReference>
<dbReference type="InterPro" id="IPR027417">
    <property type="entry name" value="P-loop_NTPase"/>
</dbReference>
<dbReference type="Gene3D" id="1.20.5.110">
    <property type="match status" value="1"/>
</dbReference>
<evidence type="ECO:0000256" key="2">
    <source>
        <dbReference type="ARBA" id="ARBA00022692"/>
    </source>
</evidence>
<evidence type="ECO:0000256" key="10">
    <source>
        <dbReference type="ARBA" id="ARBA00023136"/>
    </source>
</evidence>
<dbReference type="AlphaFoldDB" id="T1JSH9"/>
<evidence type="ECO:0000259" key="14">
    <source>
        <dbReference type="PROSITE" id="PS51718"/>
    </source>
</evidence>
<keyword evidence="3" id="KW-0547">Nucleotide-binding</keyword>
<feature type="transmembrane region" description="Helical" evidence="13">
    <location>
        <begin position="635"/>
        <end position="653"/>
    </location>
</feature>
<keyword evidence="2 13" id="KW-0812">Transmembrane</keyword>
<keyword evidence="6 13" id="KW-1133">Transmembrane helix</keyword>
<evidence type="ECO:0000256" key="4">
    <source>
        <dbReference type="ARBA" id="ARBA00022787"/>
    </source>
</evidence>
<evidence type="ECO:0000313" key="15">
    <source>
        <dbReference type="EnsemblMetazoa" id="tetur01g10570.1"/>
    </source>
</evidence>
<evidence type="ECO:0000256" key="11">
    <source>
        <dbReference type="ARBA" id="ARBA00048548"/>
    </source>
</evidence>
<dbReference type="PANTHER" id="PTHR10465">
    <property type="entry name" value="TRANSMEMBRANE GTPASE FZO1"/>
    <property type="match status" value="1"/>
</dbReference>
<evidence type="ECO:0000256" key="3">
    <source>
        <dbReference type="ARBA" id="ARBA00022741"/>
    </source>
</evidence>
<accession>T1JSH9</accession>
<keyword evidence="5" id="KW-0378">Hydrolase</keyword>
<evidence type="ECO:0000256" key="6">
    <source>
        <dbReference type="ARBA" id="ARBA00022989"/>
    </source>
</evidence>
<keyword evidence="9" id="KW-0342">GTP-binding</keyword>
<dbReference type="Gene3D" id="3.40.50.300">
    <property type="entry name" value="P-loop containing nucleotide triphosphate hydrolases"/>
    <property type="match status" value="1"/>
</dbReference>
<evidence type="ECO:0000256" key="5">
    <source>
        <dbReference type="ARBA" id="ARBA00022801"/>
    </source>
</evidence>
<comment type="subcellular location">
    <subcellularLocation>
        <location evidence="1">Mitochondrion outer membrane</location>
        <topology evidence="1">Multi-pass membrane protein</topology>
    </subcellularLocation>
</comment>
<dbReference type="InterPro" id="IPR030381">
    <property type="entry name" value="G_DYNAMIN_dom"/>
</dbReference>
<gene>
    <name evidence="15" type="primary">107361953</name>
</gene>
<dbReference type="SUPFAM" id="SSF111479">
    <property type="entry name" value="Fzo-like conserved region"/>
    <property type="match status" value="1"/>
</dbReference>
<evidence type="ECO:0000313" key="16">
    <source>
        <dbReference type="Proteomes" id="UP000015104"/>
    </source>
</evidence>
<dbReference type="InterPro" id="IPR006884">
    <property type="entry name" value="Fzo/mitofusin_HR2"/>
</dbReference>
<dbReference type="GO" id="GO:0005741">
    <property type="term" value="C:mitochondrial outer membrane"/>
    <property type="evidence" value="ECO:0007669"/>
    <property type="project" value="UniProtKB-SubCell"/>
</dbReference>
<keyword evidence="16" id="KW-1185">Reference proteome</keyword>
<dbReference type="OMA" id="YRINCES"/>
<dbReference type="STRING" id="32264.T1JSH9"/>
<evidence type="ECO:0000256" key="7">
    <source>
        <dbReference type="ARBA" id="ARBA00023054"/>
    </source>
</evidence>
<dbReference type="EnsemblMetazoa" id="tetur01g10570.1">
    <property type="protein sequence ID" value="tetur01g10570.1"/>
    <property type="gene ID" value="tetur01g10570"/>
</dbReference>
<comment type="catalytic activity">
    <reaction evidence="11">
        <text>GTP + H2O = GDP + phosphate + H(+)</text>
        <dbReference type="Rhea" id="RHEA:19669"/>
        <dbReference type="ChEBI" id="CHEBI:15377"/>
        <dbReference type="ChEBI" id="CHEBI:15378"/>
        <dbReference type="ChEBI" id="CHEBI:37565"/>
        <dbReference type="ChEBI" id="CHEBI:43474"/>
        <dbReference type="ChEBI" id="CHEBI:58189"/>
    </reaction>
</comment>
<dbReference type="Pfam" id="PF04799">
    <property type="entry name" value="Fzo_mitofusin"/>
    <property type="match status" value="1"/>
</dbReference>